<organism evidence="3 4">
    <name type="scientific">Heterostelium pallidum (strain ATCC 26659 / Pp 5 / PN500)</name>
    <name type="common">Cellular slime mold</name>
    <name type="synonym">Polysphondylium pallidum</name>
    <dbReference type="NCBI Taxonomy" id="670386"/>
    <lineage>
        <taxon>Eukaryota</taxon>
        <taxon>Amoebozoa</taxon>
        <taxon>Evosea</taxon>
        <taxon>Eumycetozoa</taxon>
        <taxon>Dictyostelia</taxon>
        <taxon>Acytosteliales</taxon>
        <taxon>Acytosteliaceae</taxon>
        <taxon>Heterostelium</taxon>
    </lineage>
</organism>
<evidence type="ECO:0000256" key="1">
    <source>
        <dbReference type="SAM" id="MobiDB-lite"/>
    </source>
</evidence>
<accession>D3BHP9</accession>
<dbReference type="InterPro" id="IPR044926">
    <property type="entry name" value="RGS_subdomain_2"/>
</dbReference>
<dbReference type="PANTHER" id="PTHR10845:SF192">
    <property type="entry name" value="DOUBLE HIT, ISOFORM B"/>
    <property type="match status" value="1"/>
</dbReference>
<evidence type="ECO:0000313" key="4">
    <source>
        <dbReference type="Proteomes" id="UP000001396"/>
    </source>
</evidence>
<dbReference type="InParanoid" id="D3BHP9"/>
<comment type="caution">
    <text evidence="3">The sequence shown here is derived from an EMBL/GenBank/DDBJ whole genome shotgun (WGS) entry which is preliminary data.</text>
</comment>
<dbReference type="Gene3D" id="1.10.167.10">
    <property type="entry name" value="Regulator of G-protein Signalling 4, domain 2"/>
    <property type="match status" value="3"/>
</dbReference>
<dbReference type="InterPro" id="IPR036305">
    <property type="entry name" value="RGS_sf"/>
</dbReference>
<feature type="compositionally biased region" description="Low complexity" evidence="1">
    <location>
        <begin position="675"/>
        <end position="690"/>
    </location>
</feature>
<dbReference type="PRINTS" id="PR01301">
    <property type="entry name" value="RGSPROTEIN"/>
</dbReference>
<proteinExistence type="predicted"/>
<feature type="compositionally biased region" description="Low complexity" evidence="1">
    <location>
        <begin position="241"/>
        <end position="258"/>
    </location>
</feature>
<feature type="region of interest" description="Disordered" evidence="1">
    <location>
        <begin position="445"/>
        <end position="466"/>
    </location>
</feature>
<dbReference type="Pfam" id="PF00615">
    <property type="entry name" value="RGS"/>
    <property type="match status" value="3"/>
</dbReference>
<dbReference type="GeneID" id="31363742"/>
<dbReference type="PANTHER" id="PTHR10845">
    <property type="entry name" value="REGULATOR OF G PROTEIN SIGNALING"/>
    <property type="match status" value="1"/>
</dbReference>
<protein>
    <recommendedName>
        <fullName evidence="2">RGS domain-containing protein</fullName>
    </recommendedName>
</protein>
<dbReference type="PROSITE" id="PS50132">
    <property type="entry name" value="RGS"/>
    <property type="match status" value="3"/>
</dbReference>
<dbReference type="InterPro" id="IPR027267">
    <property type="entry name" value="AH/BAR_dom_sf"/>
</dbReference>
<evidence type="ECO:0000313" key="3">
    <source>
        <dbReference type="EMBL" id="EFA78799.1"/>
    </source>
</evidence>
<feature type="domain" description="RGS" evidence="2">
    <location>
        <begin position="801"/>
        <end position="920"/>
    </location>
</feature>
<feature type="domain" description="RGS" evidence="2">
    <location>
        <begin position="270"/>
        <end position="399"/>
    </location>
</feature>
<dbReference type="InterPro" id="IPR016137">
    <property type="entry name" value="RGS"/>
</dbReference>
<feature type="compositionally biased region" description="Low complexity" evidence="1">
    <location>
        <begin position="699"/>
        <end position="716"/>
    </location>
</feature>
<dbReference type="RefSeq" id="XP_020430923.1">
    <property type="nucleotide sequence ID" value="XM_020579084.1"/>
</dbReference>
<feature type="compositionally biased region" description="Pro residues" evidence="1">
    <location>
        <begin position="450"/>
        <end position="464"/>
    </location>
</feature>
<feature type="region of interest" description="Disordered" evidence="1">
    <location>
        <begin position="751"/>
        <end position="774"/>
    </location>
</feature>
<sequence>MGYTLLEDSIEINPTSLRKYNQNIHTLHTLCLSLNNALDGSKHFVTQVEAFMASSFNLASDLHKIGLQIPDIGELSVTMSQLNKEINQLLPHSLRECKLLLETASENHVAIDHTETFKNLKQEVDKYLIDSIQYRRELKQLLIKNTKSSSDSQNDKISLVMAKITSSIGQYQRYLSLLESELSEFCGNRHKYLLTLSKSILNLHHLVHFGRKMDSISPDTGVRSSTTIHSKYNYNAIPDLNSSNNNNNNSNNNNNGNNTTRKLSYKPPSSFKEIVLDPVFLKAFTMFSEKQHGLENLLFWIDAQSIKSLENDLENLSTNRETIRTQYINVYNNYIASGANYEINIDSESRNEIEERRLNLFTDDPFFPSLISSVESIEGILNYSIFPLFVKSPLYHAAILMNKSASHTAPTQGLGALLQSLDALIRNPIGLEYFLLYLSRSTANTSSPTTSPPTTPLSNSPPSPNSLSPRSIISMISPLSVSQTEAKNMVYFWLEVNKYRELSDEYLESYAMDIFTTYLKVNAEKELTTFSNSRYHNTIQDNISSKNISRELFASLLQDVIFQLTNSHFPAFLQHQVCRDMMAREEKMLKYLEKDKGRTKPSENKVEQQFEHISKEKAKTPPARLTSIKPGTNLMPINERSNSIVRPSPGNGTPPSSAQHLKELPPLPPKRGLTSSSNSAAGDLSSSGGSVDHETTTTNNNSPHLSSSGNSSNSGSALNVSKIFSPNIMSVSSLSNKKSSSNLNDYIVSSSSPTLNSSGHHGHHHHSPNYSINVSGGAATISSPSLSASQTSPTSDKPNEVFNFILTDQSWLDAFKRFVKSEKCEELLLCWMDLERYANRGTKVSIASAQNIYDNFFQDGSPLEVNLEIEVKNQMRDALKNKNMEEIEVAIRISSQSAFELLRVDTFSRFLKSPIYREVSNQLGDPFEAKNRKKLLSKK</sequence>
<name>D3BHP9_HETP5</name>
<dbReference type="Gene3D" id="1.20.1270.60">
    <property type="entry name" value="Arfaptin homology (AH) domain/BAR domain"/>
    <property type="match status" value="1"/>
</dbReference>
<feature type="region of interest" description="Disordered" evidence="1">
    <location>
        <begin position="237"/>
        <end position="264"/>
    </location>
</feature>
<dbReference type="EMBL" id="ADBJ01000037">
    <property type="protein sequence ID" value="EFA78799.1"/>
    <property type="molecule type" value="Genomic_DNA"/>
</dbReference>
<dbReference type="Proteomes" id="UP000001396">
    <property type="component" value="Unassembled WGS sequence"/>
</dbReference>
<dbReference type="SUPFAM" id="SSF103657">
    <property type="entry name" value="BAR/IMD domain-like"/>
    <property type="match status" value="1"/>
</dbReference>
<gene>
    <name evidence="3" type="ORF">PPL_08262</name>
</gene>
<dbReference type="STRING" id="670386.D3BHP9"/>
<dbReference type="SMART" id="SM00315">
    <property type="entry name" value="RGS"/>
    <property type="match status" value="3"/>
</dbReference>
<feature type="compositionally biased region" description="Polar residues" evidence="1">
    <location>
        <begin position="639"/>
        <end position="659"/>
    </location>
</feature>
<dbReference type="CDD" id="cd07440">
    <property type="entry name" value="RGS"/>
    <property type="match status" value="2"/>
</dbReference>
<dbReference type="SUPFAM" id="SSF48097">
    <property type="entry name" value="Regulator of G-protein signaling, RGS"/>
    <property type="match status" value="3"/>
</dbReference>
<evidence type="ECO:0000259" key="2">
    <source>
        <dbReference type="PROSITE" id="PS50132"/>
    </source>
</evidence>
<feature type="domain" description="RGS" evidence="2">
    <location>
        <begin position="490"/>
        <end position="582"/>
    </location>
</feature>
<keyword evidence="4" id="KW-1185">Reference proteome</keyword>
<feature type="compositionally biased region" description="Basic and acidic residues" evidence="1">
    <location>
        <begin position="593"/>
        <end position="619"/>
    </location>
</feature>
<feature type="region of interest" description="Disordered" evidence="1">
    <location>
        <begin position="593"/>
        <end position="716"/>
    </location>
</feature>
<dbReference type="OMA" id="ELLLCWM"/>
<dbReference type="FunCoup" id="D3BHP9">
    <property type="interactions" value="805"/>
</dbReference>
<reference evidence="3 4" key="1">
    <citation type="journal article" date="2011" name="Genome Res.">
        <title>Phylogeny-wide analysis of social amoeba genomes highlights ancient origins for complex intercellular communication.</title>
        <authorList>
            <person name="Heidel A.J."/>
            <person name="Lawal H.M."/>
            <person name="Felder M."/>
            <person name="Schilde C."/>
            <person name="Helps N.R."/>
            <person name="Tunggal B."/>
            <person name="Rivero F."/>
            <person name="John U."/>
            <person name="Schleicher M."/>
            <person name="Eichinger L."/>
            <person name="Platzer M."/>
            <person name="Noegel A.A."/>
            <person name="Schaap P."/>
            <person name="Gloeckner G."/>
        </authorList>
    </citation>
    <scope>NUCLEOTIDE SEQUENCE [LARGE SCALE GENOMIC DNA]</scope>
    <source>
        <strain evidence="4">ATCC 26659 / Pp 5 / PN500</strain>
    </source>
</reference>
<dbReference type="AlphaFoldDB" id="D3BHP9"/>